<dbReference type="PANTHER" id="PTHR24422">
    <property type="entry name" value="CHEMOTAXIS PROTEIN METHYLTRANSFERASE"/>
    <property type="match status" value="1"/>
</dbReference>
<keyword evidence="2" id="KW-0808">Transferase</keyword>
<accession>A0A176S463</accession>
<dbReference type="EMBL" id="LUTY01000674">
    <property type="protein sequence ID" value="OAD22901.1"/>
    <property type="molecule type" value="Genomic_DNA"/>
</dbReference>
<dbReference type="Gene3D" id="3.40.50.150">
    <property type="entry name" value="Vaccinia Virus protein VP39"/>
    <property type="match status" value="1"/>
</dbReference>
<dbReference type="PROSITE" id="PS50123">
    <property type="entry name" value="CHER"/>
    <property type="match status" value="1"/>
</dbReference>
<evidence type="ECO:0000313" key="3">
    <source>
        <dbReference type="Proteomes" id="UP000076962"/>
    </source>
</evidence>
<name>A0A176S463_9GAMM</name>
<gene>
    <name evidence="2" type="ORF">THIOM_001277</name>
</gene>
<dbReference type="InterPro" id="IPR050903">
    <property type="entry name" value="Bact_Chemotaxis_MeTrfase"/>
</dbReference>
<feature type="domain" description="CheR-type methyltransferase" evidence="1">
    <location>
        <begin position="16"/>
        <end position="85"/>
    </location>
</feature>
<evidence type="ECO:0000313" key="2">
    <source>
        <dbReference type="EMBL" id="OAD22901.1"/>
    </source>
</evidence>
<dbReference type="InterPro" id="IPR000780">
    <property type="entry name" value="CheR_MeTrfase"/>
</dbReference>
<keyword evidence="2" id="KW-0489">Methyltransferase</keyword>
<proteinExistence type="predicted"/>
<dbReference type="InterPro" id="IPR022642">
    <property type="entry name" value="CheR_C"/>
</dbReference>
<dbReference type="Proteomes" id="UP000076962">
    <property type="component" value="Unassembled WGS sequence"/>
</dbReference>
<protein>
    <submittedName>
        <fullName evidence="2">MCP methyltransferase, CheR-type</fullName>
    </submittedName>
</protein>
<dbReference type="SUPFAM" id="SSF53335">
    <property type="entry name" value="S-adenosyl-L-methionine-dependent methyltransferases"/>
    <property type="match status" value="1"/>
</dbReference>
<dbReference type="PRINTS" id="PR00996">
    <property type="entry name" value="CHERMTFRASE"/>
</dbReference>
<dbReference type="GO" id="GO:0032259">
    <property type="term" value="P:methylation"/>
    <property type="evidence" value="ECO:0007669"/>
    <property type="project" value="UniProtKB-KW"/>
</dbReference>
<sequence>MEGELEAKTAANPNKNLYPALICGPSKSSEGEMNLIMCRNVLIYFNRELQNRVFRLFFESLCTDGFLCIGSKESIRFSDSSDAFEDVLKNEKIYRSNGAATV</sequence>
<dbReference type="PANTHER" id="PTHR24422:SF8">
    <property type="entry name" value="CHEMOTAXIS PROTEIN"/>
    <property type="match status" value="1"/>
</dbReference>
<reference evidence="2 3" key="1">
    <citation type="submission" date="2016-05" db="EMBL/GenBank/DDBJ databases">
        <title>Single-cell genome of chain-forming Candidatus Thiomargarita nelsonii and comparison to other large sulfur-oxidizing bacteria.</title>
        <authorList>
            <person name="Winkel M."/>
            <person name="Salman V."/>
            <person name="Woyke T."/>
            <person name="Schulz-Vogt H."/>
            <person name="Richter M."/>
            <person name="Flood B."/>
            <person name="Bailey J."/>
            <person name="Amann R."/>
            <person name="Mussmann M."/>
        </authorList>
    </citation>
    <scope>NUCLEOTIDE SEQUENCE [LARGE SCALE GENOMIC DNA]</scope>
    <source>
        <strain evidence="2 3">THI036</strain>
    </source>
</reference>
<dbReference type="InterPro" id="IPR029063">
    <property type="entry name" value="SAM-dependent_MTases_sf"/>
</dbReference>
<dbReference type="AlphaFoldDB" id="A0A176S463"/>
<dbReference type="PATRIC" id="fig|1003181.4.peg.1791"/>
<keyword evidence="3" id="KW-1185">Reference proteome</keyword>
<dbReference type="GO" id="GO:0008757">
    <property type="term" value="F:S-adenosylmethionine-dependent methyltransferase activity"/>
    <property type="evidence" value="ECO:0007669"/>
    <property type="project" value="InterPro"/>
</dbReference>
<organism evidence="2 3">
    <name type="scientific">Candidatus Thiomargarita nelsonii</name>
    <dbReference type="NCBI Taxonomy" id="1003181"/>
    <lineage>
        <taxon>Bacteria</taxon>
        <taxon>Pseudomonadati</taxon>
        <taxon>Pseudomonadota</taxon>
        <taxon>Gammaproteobacteria</taxon>
        <taxon>Thiotrichales</taxon>
        <taxon>Thiotrichaceae</taxon>
        <taxon>Thiomargarita</taxon>
    </lineage>
</organism>
<dbReference type="Pfam" id="PF01739">
    <property type="entry name" value="CheR"/>
    <property type="match status" value="1"/>
</dbReference>
<evidence type="ECO:0000259" key="1">
    <source>
        <dbReference type="PROSITE" id="PS50123"/>
    </source>
</evidence>
<comment type="caution">
    <text evidence="2">The sequence shown here is derived from an EMBL/GenBank/DDBJ whole genome shotgun (WGS) entry which is preliminary data.</text>
</comment>